<evidence type="ECO:0000256" key="1">
    <source>
        <dbReference type="SAM" id="Phobius"/>
    </source>
</evidence>
<evidence type="ECO:0000313" key="3">
    <source>
        <dbReference type="Proteomes" id="UP000254266"/>
    </source>
</evidence>
<keyword evidence="1" id="KW-0472">Membrane</keyword>
<sequence>MTLNNAAIRSLLFFIILSSIVSSAGASIINQYTSLDEFEPSLDVHREINFTGMYTGTIVTTNFSYLGIRFWSDPVITYSSRFTTDGMGLSSRRAIQMDFSSPINAIGFDSPGNQQIYLYLGSNLVGFTDYTSPAANPFQGVIATSFDRVLLRNLSGGIVEFDNIHFGTAAAVPIPAAVWLFGSGLMGLVGLARRKKT</sequence>
<evidence type="ECO:0000313" key="2">
    <source>
        <dbReference type="EMBL" id="RDH84511.1"/>
    </source>
</evidence>
<evidence type="ECO:0008006" key="4">
    <source>
        <dbReference type="Google" id="ProtNLM"/>
    </source>
</evidence>
<keyword evidence="3" id="KW-1185">Reference proteome</keyword>
<proteinExistence type="predicted"/>
<accession>A0A370DI00</accession>
<keyword evidence="1" id="KW-1133">Transmembrane helix</keyword>
<protein>
    <recommendedName>
        <fullName evidence="4">VPLPA-CTERM sorting domain-containing protein</fullName>
    </recommendedName>
</protein>
<keyword evidence="1" id="KW-0812">Transmembrane</keyword>
<dbReference type="InterPro" id="IPR022472">
    <property type="entry name" value="VPLPA-CTERM"/>
</dbReference>
<dbReference type="Proteomes" id="UP000254266">
    <property type="component" value="Unassembled WGS sequence"/>
</dbReference>
<gene>
    <name evidence="2" type="ORF">DIZ80_03265</name>
</gene>
<reference evidence="2 3" key="1">
    <citation type="journal article" date="2018" name="ISME J.">
        <title>Endosymbiont genomes yield clues of tubeworm success.</title>
        <authorList>
            <person name="Li Y."/>
            <person name="Liles M.R."/>
            <person name="Halanych K.M."/>
        </authorList>
    </citation>
    <scope>NUCLEOTIDE SEQUENCE [LARGE SCALE GENOMIC DNA]</scope>
    <source>
        <strain evidence="2">A1464</strain>
    </source>
</reference>
<dbReference type="AlphaFoldDB" id="A0A370DI00"/>
<dbReference type="NCBIfam" id="TIGR03370">
    <property type="entry name" value="VPLPA-CTERM"/>
    <property type="match status" value="1"/>
</dbReference>
<feature type="transmembrane region" description="Helical" evidence="1">
    <location>
        <begin position="170"/>
        <end position="192"/>
    </location>
</feature>
<dbReference type="EMBL" id="QFXC01000007">
    <property type="protein sequence ID" value="RDH84511.1"/>
    <property type="molecule type" value="Genomic_DNA"/>
</dbReference>
<comment type="caution">
    <text evidence="2">The sequence shown here is derived from an EMBL/GenBank/DDBJ whole genome shotgun (WGS) entry which is preliminary data.</text>
</comment>
<name>A0A370DI00_9GAMM</name>
<organism evidence="2 3">
    <name type="scientific">endosymbiont of Galathealinum brachiosum</name>
    <dbReference type="NCBI Taxonomy" id="2200906"/>
    <lineage>
        <taxon>Bacteria</taxon>
        <taxon>Pseudomonadati</taxon>
        <taxon>Pseudomonadota</taxon>
        <taxon>Gammaproteobacteria</taxon>
        <taxon>sulfur-oxidizing symbionts</taxon>
    </lineage>
</organism>